<dbReference type="Gene3D" id="1.10.4030.10">
    <property type="entry name" value="Porin chaperone SurA, peptide-binding domain"/>
    <property type="match status" value="1"/>
</dbReference>
<dbReference type="PANTHER" id="PTHR13887:SF14">
    <property type="entry name" value="DISULFIDE BOND FORMATION PROTEIN D"/>
    <property type="match status" value="1"/>
</dbReference>
<accession>A0A369WNH8</accession>
<keyword evidence="4" id="KW-1015">Disulfide bond</keyword>
<evidence type="ECO:0000259" key="7">
    <source>
        <dbReference type="PROSITE" id="PS51352"/>
    </source>
</evidence>
<dbReference type="InterPro" id="IPR013766">
    <property type="entry name" value="Thioredoxin_domain"/>
</dbReference>
<dbReference type="InterPro" id="IPR036249">
    <property type="entry name" value="Thioredoxin-like_sf"/>
</dbReference>
<evidence type="ECO:0000256" key="1">
    <source>
        <dbReference type="ARBA" id="ARBA00005791"/>
    </source>
</evidence>
<keyword evidence="3" id="KW-0560">Oxidoreductase</keyword>
<proteinExistence type="inferred from homology"/>
<evidence type="ECO:0000313" key="8">
    <source>
        <dbReference type="EMBL" id="RDE22773.1"/>
    </source>
</evidence>
<dbReference type="PANTHER" id="PTHR13887">
    <property type="entry name" value="GLUTATHIONE S-TRANSFERASE KAPPA"/>
    <property type="match status" value="1"/>
</dbReference>
<comment type="caution">
    <text evidence="8">The sequence shown here is derived from an EMBL/GenBank/DDBJ whole genome shotgun (WGS) entry which is preliminary data.</text>
</comment>
<dbReference type="SUPFAM" id="SSF52833">
    <property type="entry name" value="Thioredoxin-like"/>
    <property type="match status" value="1"/>
</dbReference>
<dbReference type="OrthoDB" id="9780340at2"/>
<protein>
    <recommendedName>
        <fullName evidence="7">Thioredoxin domain-containing protein</fullName>
    </recommendedName>
</protein>
<dbReference type="GO" id="GO:0016491">
    <property type="term" value="F:oxidoreductase activity"/>
    <property type="evidence" value="ECO:0007669"/>
    <property type="project" value="UniProtKB-KW"/>
</dbReference>
<name>A0A369WNH8_9GAMM</name>
<comment type="similarity">
    <text evidence="1">Belongs to the thioredoxin family. DsbA subfamily.</text>
</comment>
<dbReference type="InterPro" id="IPR012336">
    <property type="entry name" value="Thioredoxin-like_fold"/>
</dbReference>
<evidence type="ECO:0000256" key="3">
    <source>
        <dbReference type="ARBA" id="ARBA00023002"/>
    </source>
</evidence>
<reference evidence="8 9" key="1">
    <citation type="submission" date="2018-07" db="EMBL/GenBank/DDBJ databases">
        <title>Motiliproteus coralliicola sp. nov., a bacterium isolated from Coral.</title>
        <authorList>
            <person name="Wang G."/>
        </authorList>
    </citation>
    <scope>NUCLEOTIDE SEQUENCE [LARGE SCALE GENOMIC DNA]</scope>
    <source>
        <strain evidence="8 9">C34</strain>
    </source>
</reference>
<keyword evidence="5" id="KW-0676">Redox-active center</keyword>
<keyword evidence="9" id="KW-1185">Reference proteome</keyword>
<evidence type="ECO:0000256" key="6">
    <source>
        <dbReference type="SAM" id="Phobius"/>
    </source>
</evidence>
<dbReference type="AlphaFoldDB" id="A0A369WNH8"/>
<dbReference type="Pfam" id="PF13462">
    <property type="entry name" value="Thioredoxin_4"/>
    <property type="match status" value="1"/>
</dbReference>
<evidence type="ECO:0000313" key="9">
    <source>
        <dbReference type="Proteomes" id="UP000253769"/>
    </source>
</evidence>
<keyword evidence="2" id="KW-0732">Signal</keyword>
<evidence type="ECO:0000256" key="5">
    <source>
        <dbReference type="ARBA" id="ARBA00023284"/>
    </source>
</evidence>
<dbReference type="PROSITE" id="PS51352">
    <property type="entry name" value="THIOREDOXIN_2"/>
    <property type="match status" value="1"/>
</dbReference>
<keyword evidence="6" id="KW-1133">Transmembrane helix</keyword>
<dbReference type="EMBL" id="QQOH01000002">
    <property type="protein sequence ID" value="RDE22773.1"/>
    <property type="molecule type" value="Genomic_DNA"/>
</dbReference>
<feature type="domain" description="Thioredoxin" evidence="7">
    <location>
        <begin position="165"/>
        <end position="346"/>
    </location>
</feature>
<keyword evidence="6" id="KW-0812">Transmembrane</keyword>
<organism evidence="8 9">
    <name type="scientific">Motiliproteus coralliicola</name>
    <dbReference type="NCBI Taxonomy" id="2283196"/>
    <lineage>
        <taxon>Bacteria</taxon>
        <taxon>Pseudomonadati</taxon>
        <taxon>Pseudomonadota</taxon>
        <taxon>Gammaproteobacteria</taxon>
        <taxon>Oceanospirillales</taxon>
        <taxon>Oceanospirillaceae</taxon>
        <taxon>Motiliproteus</taxon>
    </lineage>
</organism>
<sequence length="347" mass="38926">MSGTSNSRKGSLGLNIAFGLALLGAAIFFMQPQQSTAPGDPAVLKLGGETLSRSELPAKLRQALERVELSAYRQRQQILQAAAVDLYVARVAEDNQESIEQVRQRLLPRPQISEQEIQAFYQGNRERLGASLEQTRDEIGRYLFRRKVQQQHLQLIDKLVRLEELQLLIEAPTTEAIAFDLAGFPSQGPDDAKVTLVEFADYQCPHCKRAHEILKALLPQYLDRVRYVYLDFPINRSGISRKIAEGAVCADRQQHYWEYQDKAFEQQTQLTEASVTAIAEQLQLNLPEFNRCLADEATAAQVKRAEAQAIQAGLSGTPSFFINGHVLEPRQNLADELRAQLNQALEG</sequence>
<feature type="transmembrane region" description="Helical" evidence="6">
    <location>
        <begin position="12"/>
        <end position="30"/>
    </location>
</feature>
<keyword evidence="6" id="KW-0472">Membrane</keyword>
<dbReference type="Proteomes" id="UP000253769">
    <property type="component" value="Unassembled WGS sequence"/>
</dbReference>
<gene>
    <name evidence="8" type="ORF">DV711_09360</name>
</gene>
<dbReference type="Gene3D" id="3.40.30.10">
    <property type="entry name" value="Glutaredoxin"/>
    <property type="match status" value="1"/>
</dbReference>
<evidence type="ECO:0000256" key="2">
    <source>
        <dbReference type="ARBA" id="ARBA00022729"/>
    </source>
</evidence>
<dbReference type="RefSeq" id="WP_114695405.1">
    <property type="nucleotide sequence ID" value="NZ_QQOH01000002.1"/>
</dbReference>
<evidence type="ECO:0000256" key="4">
    <source>
        <dbReference type="ARBA" id="ARBA00023157"/>
    </source>
</evidence>